<sequence>MKGQNAPKKSKSESEEIKIRQKIRDVIDDKWVILLMTLVTLWALFGDDLRLFTTTKSADYYFYISFIVILILFILEIFFTSLVVDDYKYSFFFWLDIIASVSLVLDIPYLINPMIGFFGGTVTTADVTLATTSSANNAQGIASKVLKSFRLIRLVRIVKLYKYFTKRESEEQEQRLKEVQRQAKTARQAAMNREMDPDRLGKKLSDIITRRVIIVVLLMIIFVPIMQVNEDDNSPYYGLEQLFWMGRSSCQLVDEQCQPPKANWVYNNSICWEDLVYRYSKSSQETDGKKPDYPLLWIRAPNFYKNGKIEDISTIEDYYGKNLWEIDEDCSGKSVSSSCNLRDSEMLLAVYNPSNCSDECENIQVYSRFDISSYSKNVAMMNIIVTIFIGVILAIASVTFTVDTQTIVIVPITKMILIIKSLADDPLKKIEETREEKTEEKFEFGDKSDDDQNMLQATVEKISSLLQISFGEDGSEILSKNIMSGEGELNLMRPGNKISLVILTIRIDNFALITECLDLEITIFLNKVCHIVHNCVKAWSGLVAKSSDGCFTLVWRLPELLEKDTEEDDLSNPAMQRTDLANRALVALIKIISEIRRSSDLQFYKFHPKISTNMGEGFEISISAGLHVGWCIEGVIGSDMKIDASYLSPHIYLAMDLLKAIERYKVPILMTEEYYGYLSIKAKTCCRRIDTVTLPYIQNQFGIYTFDINSKDIPEPEGHVIGQLIKLQELDSVNVENFQHKGVDYMFTLDSDIVGLQRDIPAHFFDSFRHAYVDYISGQWDEAKDYLDKAMAYKPQDGPSLTIRNYIDSLGGKPAEDWNKARTLLDSFI</sequence>
<keyword evidence="2 6" id="KW-0812">Transmembrane</keyword>
<dbReference type="SUPFAM" id="SSF55073">
    <property type="entry name" value="Nucleotide cyclase"/>
    <property type="match status" value="1"/>
</dbReference>
<comment type="caution">
    <text evidence="7">The sequence shown here is derived from an EMBL/GenBank/DDBJ whole genome shotgun (WGS) entry which is preliminary data.</text>
</comment>
<evidence type="ECO:0000313" key="8">
    <source>
        <dbReference type="Proteomes" id="UP000187209"/>
    </source>
</evidence>
<proteinExistence type="predicted"/>
<name>A0A1R2CHW0_9CILI</name>
<evidence type="ECO:0000313" key="7">
    <source>
        <dbReference type="EMBL" id="OMJ88612.1"/>
    </source>
</evidence>
<feature type="transmembrane region" description="Helical" evidence="6">
    <location>
        <begin position="27"/>
        <end position="45"/>
    </location>
</feature>
<dbReference type="PANTHER" id="PTHR43336">
    <property type="entry name" value="OXYGEN SENSOR HISTIDINE KINASE RESPONSE REGULATOR DEVS/DOSS"/>
    <property type="match status" value="1"/>
</dbReference>
<accession>A0A1R2CHW0</accession>
<keyword evidence="5" id="KW-0175">Coiled coil</keyword>
<feature type="transmembrane region" description="Helical" evidence="6">
    <location>
        <begin position="91"/>
        <end position="111"/>
    </location>
</feature>
<evidence type="ECO:0000256" key="2">
    <source>
        <dbReference type="ARBA" id="ARBA00022692"/>
    </source>
</evidence>
<comment type="subcellular location">
    <subcellularLocation>
        <location evidence="1">Membrane</location>
        <topology evidence="1">Multi-pass membrane protein</topology>
    </subcellularLocation>
</comment>
<organism evidence="7 8">
    <name type="scientific">Stentor coeruleus</name>
    <dbReference type="NCBI Taxonomy" id="5963"/>
    <lineage>
        <taxon>Eukaryota</taxon>
        <taxon>Sar</taxon>
        <taxon>Alveolata</taxon>
        <taxon>Ciliophora</taxon>
        <taxon>Postciliodesmatophora</taxon>
        <taxon>Heterotrichea</taxon>
        <taxon>Heterotrichida</taxon>
        <taxon>Stentoridae</taxon>
        <taxon>Stentor</taxon>
    </lineage>
</organism>
<dbReference type="Proteomes" id="UP000187209">
    <property type="component" value="Unassembled WGS sequence"/>
</dbReference>
<feature type="transmembrane region" description="Helical" evidence="6">
    <location>
        <begin position="60"/>
        <end position="84"/>
    </location>
</feature>
<dbReference type="InterPro" id="IPR029787">
    <property type="entry name" value="Nucleotide_cyclase"/>
</dbReference>
<evidence type="ECO:0000256" key="3">
    <source>
        <dbReference type="ARBA" id="ARBA00022989"/>
    </source>
</evidence>
<evidence type="ECO:0000256" key="4">
    <source>
        <dbReference type="ARBA" id="ARBA00023136"/>
    </source>
</evidence>
<dbReference type="OrthoDB" id="60033at2759"/>
<evidence type="ECO:0000256" key="1">
    <source>
        <dbReference type="ARBA" id="ARBA00004141"/>
    </source>
</evidence>
<gene>
    <name evidence="7" type="ORF">SteCoe_9391</name>
</gene>
<keyword evidence="8" id="KW-1185">Reference proteome</keyword>
<dbReference type="InterPro" id="IPR027359">
    <property type="entry name" value="Volt_channel_dom_sf"/>
</dbReference>
<evidence type="ECO:0008006" key="9">
    <source>
        <dbReference type="Google" id="ProtNLM"/>
    </source>
</evidence>
<dbReference type="GO" id="GO:0016020">
    <property type="term" value="C:membrane"/>
    <property type="evidence" value="ECO:0007669"/>
    <property type="project" value="UniProtKB-SubCell"/>
</dbReference>
<keyword evidence="4 6" id="KW-0472">Membrane</keyword>
<dbReference type="AlphaFoldDB" id="A0A1R2CHW0"/>
<dbReference type="Gene3D" id="3.30.70.1230">
    <property type="entry name" value="Nucleotide cyclase"/>
    <property type="match status" value="1"/>
</dbReference>
<dbReference type="PANTHER" id="PTHR43336:SF3">
    <property type="entry name" value="GUANYLATE CYCLASE DOMAIN-CONTAINING PROTEIN"/>
    <property type="match status" value="1"/>
</dbReference>
<dbReference type="Gene3D" id="1.20.120.350">
    <property type="entry name" value="Voltage-gated potassium channels. Chain C"/>
    <property type="match status" value="1"/>
</dbReference>
<evidence type="ECO:0000256" key="5">
    <source>
        <dbReference type="SAM" id="Coils"/>
    </source>
</evidence>
<feature type="transmembrane region" description="Helical" evidence="6">
    <location>
        <begin position="378"/>
        <end position="400"/>
    </location>
</feature>
<evidence type="ECO:0000256" key="6">
    <source>
        <dbReference type="SAM" id="Phobius"/>
    </source>
</evidence>
<dbReference type="EMBL" id="MPUH01000146">
    <property type="protein sequence ID" value="OMJ88612.1"/>
    <property type="molecule type" value="Genomic_DNA"/>
</dbReference>
<keyword evidence="3 6" id="KW-1133">Transmembrane helix</keyword>
<protein>
    <recommendedName>
        <fullName evidence="9">Guanylate cyclase domain-containing protein</fullName>
    </recommendedName>
</protein>
<feature type="coiled-coil region" evidence="5">
    <location>
        <begin position="162"/>
        <end position="189"/>
    </location>
</feature>
<reference evidence="7 8" key="1">
    <citation type="submission" date="2016-11" db="EMBL/GenBank/DDBJ databases">
        <title>The macronuclear genome of Stentor coeruleus: a giant cell with tiny introns.</title>
        <authorList>
            <person name="Slabodnick M."/>
            <person name="Ruby J.G."/>
            <person name="Reiff S.B."/>
            <person name="Swart E.C."/>
            <person name="Gosai S."/>
            <person name="Prabakaran S."/>
            <person name="Witkowska E."/>
            <person name="Larue G.E."/>
            <person name="Fisher S."/>
            <person name="Freeman R.M."/>
            <person name="Gunawardena J."/>
            <person name="Chu W."/>
            <person name="Stover N.A."/>
            <person name="Gregory B.D."/>
            <person name="Nowacki M."/>
            <person name="Derisi J."/>
            <person name="Roy S.W."/>
            <person name="Marshall W.F."/>
            <person name="Sood P."/>
        </authorList>
    </citation>
    <scope>NUCLEOTIDE SEQUENCE [LARGE SCALE GENOMIC DNA]</scope>
    <source>
        <strain evidence="7">WM001</strain>
    </source>
</reference>
<feature type="transmembrane region" description="Helical" evidence="6">
    <location>
        <begin position="207"/>
        <end position="226"/>
    </location>
</feature>